<dbReference type="GO" id="GO:0006352">
    <property type="term" value="P:DNA-templated transcription initiation"/>
    <property type="evidence" value="ECO:0007669"/>
    <property type="project" value="InterPro"/>
</dbReference>
<evidence type="ECO:0000256" key="4">
    <source>
        <dbReference type="ARBA" id="ARBA00023163"/>
    </source>
</evidence>
<evidence type="ECO:0000259" key="5">
    <source>
        <dbReference type="Pfam" id="PF04542"/>
    </source>
</evidence>
<evidence type="ECO:0000256" key="3">
    <source>
        <dbReference type="ARBA" id="ARBA00023082"/>
    </source>
</evidence>
<dbReference type="SUPFAM" id="SSF88946">
    <property type="entry name" value="Sigma2 domain of RNA polymerase sigma factors"/>
    <property type="match status" value="1"/>
</dbReference>
<dbReference type="InterPro" id="IPR036388">
    <property type="entry name" value="WH-like_DNA-bd_sf"/>
</dbReference>
<protein>
    <submittedName>
        <fullName evidence="7">RNA polymerase sigma-70 factor</fullName>
    </submittedName>
</protein>
<dbReference type="CDD" id="cd06171">
    <property type="entry name" value="Sigma70_r4"/>
    <property type="match status" value="1"/>
</dbReference>
<reference evidence="7 8" key="1">
    <citation type="submission" date="2019-08" db="EMBL/GenBank/DDBJ databases">
        <title>Genome of Psychroserpens burtonensis ACAM 167.</title>
        <authorList>
            <person name="Bowman J.P."/>
        </authorList>
    </citation>
    <scope>NUCLEOTIDE SEQUENCE [LARGE SCALE GENOMIC DNA]</scope>
    <source>
        <strain evidence="7 8">ACAM 167</strain>
    </source>
</reference>
<sequence>MINESKLLERLSKNDASAYKLLFDTYYIWLCNYVCSLCNDPELAEDLAQETMIKFWEKRKKIIVKISLKNYLFRTCHNEFLQHIRKKKIKVDFLDQVRWDALTAVYEEEKTPESNRIEILNKLIDQLPPRCKEVFILNKLERRKYKEIANDLGISIKTVENHMSKALSFLREHATSFML</sequence>
<evidence type="ECO:0000256" key="1">
    <source>
        <dbReference type="ARBA" id="ARBA00010641"/>
    </source>
</evidence>
<evidence type="ECO:0000259" key="6">
    <source>
        <dbReference type="Pfam" id="PF08281"/>
    </source>
</evidence>
<dbReference type="Pfam" id="PF08281">
    <property type="entry name" value="Sigma70_r4_2"/>
    <property type="match status" value="1"/>
</dbReference>
<evidence type="ECO:0000256" key="2">
    <source>
        <dbReference type="ARBA" id="ARBA00023015"/>
    </source>
</evidence>
<feature type="domain" description="RNA polymerase sigma-70 region 2" evidence="5">
    <location>
        <begin position="22"/>
        <end position="88"/>
    </location>
</feature>
<dbReference type="InterPro" id="IPR013325">
    <property type="entry name" value="RNA_pol_sigma_r2"/>
</dbReference>
<accession>A0A5C7B710</accession>
<dbReference type="Gene3D" id="1.10.1740.10">
    <property type="match status" value="1"/>
</dbReference>
<dbReference type="NCBIfam" id="TIGR02937">
    <property type="entry name" value="sigma70-ECF"/>
    <property type="match status" value="1"/>
</dbReference>
<feature type="domain" description="RNA polymerase sigma factor 70 region 4 type 2" evidence="6">
    <location>
        <begin position="118"/>
        <end position="170"/>
    </location>
</feature>
<dbReference type="Gene3D" id="1.10.10.10">
    <property type="entry name" value="Winged helix-like DNA-binding domain superfamily/Winged helix DNA-binding domain"/>
    <property type="match status" value="1"/>
</dbReference>
<dbReference type="STRING" id="1123037.GCA_000425305_02302"/>
<name>A0A5C7B710_9FLAO</name>
<comment type="caution">
    <text evidence="7">The sequence shown here is derived from an EMBL/GenBank/DDBJ whole genome shotgun (WGS) entry which is preliminary data.</text>
</comment>
<dbReference type="Pfam" id="PF04542">
    <property type="entry name" value="Sigma70_r2"/>
    <property type="match status" value="1"/>
</dbReference>
<dbReference type="InterPro" id="IPR013249">
    <property type="entry name" value="RNA_pol_sigma70_r4_t2"/>
</dbReference>
<evidence type="ECO:0000313" key="8">
    <source>
        <dbReference type="Proteomes" id="UP000321938"/>
    </source>
</evidence>
<dbReference type="InterPro" id="IPR013324">
    <property type="entry name" value="RNA_pol_sigma_r3/r4-like"/>
</dbReference>
<dbReference type="NCBIfam" id="TIGR02985">
    <property type="entry name" value="Sig70_bacteroi1"/>
    <property type="match status" value="1"/>
</dbReference>
<organism evidence="7 8">
    <name type="scientific">Psychroserpens burtonensis</name>
    <dbReference type="NCBI Taxonomy" id="49278"/>
    <lineage>
        <taxon>Bacteria</taxon>
        <taxon>Pseudomonadati</taxon>
        <taxon>Bacteroidota</taxon>
        <taxon>Flavobacteriia</taxon>
        <taxon>Flavobacteriales</taxon>
        <taxon>Flavobacteriaceae</taxon>
        <taxon>Psychroserpens</taxon>
    </lineage>
</organism>
<keyword evidence="3" id="KW-0731">Sigma factor</keyword>
<dbReference type="PANTHER" id="PTHR43133:SF46">
    <property type="entry name" value="RNA POLYMERASE SIGMA-70 FACTOR ECF SUBFAMILY"/>
    <property type="match status" value="1"/>
</dbReference>
<proteinExistence type="inferred from homology"/>
<dbReference type="AlphaFoldDB" id="A0A5C7B710"/>
<keyword evidence="8" id="KW-1185">Reference proteome</keyword>
<dbReference type="OrthoDB" id="1100095at2"/>
<dbReference type="InterPro" id="IPR007627">
    <property type="entry name" value="RNA_pol_sigma70_r2"/>
</dbReference>
<dbReference type="SUPFAM" id="SSF88659">
    <property type="entry name" value="Sigma3 and sigma4 domains of RNA polymerase sigma factors"/>
    <property type="match status" value="1"/>
</dbReference>
<dbReference type="RefSeq" id="WP_037051895.1">
    <property type="nucleotide sequence ID" value="NZ_VOSB01000016.1"/>
</dbReference>
<dbReference type="InterPro" id="IPR039425">
    <property type="entry name" value="RNA_pol_sigma-70-like"/>
</dbReference>
<dbReference type="InterPro" id="IPR014327">
    <property type="entry name" value="RNA_pol_sigma70_bacteroid"/>
</dbReference>
<comment type="similarity">
    <text evidence="1">Belongs to the sigma-70 factor family. ECF subfamily.</text>
</comment>
<keyword evidence="4" id="KW-0804">Transcription</keyword>
<dbReference type="PANTHER" id="PTHR43133">
    <property type="entry name" value="RNA POLYMERASE ECF-TYPE SIGMA FACTO"/>
    <property type="match status" value="1"/>
</dbReference>
<gene>
    <name evidence="7" type="ORF">ES692_11505</name>
</gene>
<dbReference type="GO" id="GO:0016987">
    <property type="term" value="F:sigma factor activity"/>
    <property type="evidence" value="ECO:0007669"/>
    <property type="project" value="UniProtKB-KW"/>
</dbReference>
<dbReference type="Proteomes" id="UP000321938">
    <property type="component" value="Unassembled WGS sequence"/>
</dbReference>
<keyword evidence="2" id="KW-0805">Transcription regulation</keyword>
<dbReference type="InterPro" id="IPR014284">
    <property type="entry name" value="RNA_pol_sigma-70_dom"/>
</dbReference>
<dbReference type="GO" id="GO:0003677">
    <property type="term" value="F:DNA binding"/>
    <property type="evidence" value="ECO:0007669"/>
    <property type="project" value="InterPro"/>
</dbReference>
<evidence type="ECO:0000313" key="7">
    <source>
        <dbReference type="EMBL" id="TXE16684.1"/>
    </source>
</evidence>
<dbReference type="EMBL" id="VOSB01000016">
    <property type="protein sequence ID" value="TXE16684.1"/>
    <property type="molecule type" value="Genomic_DNA"/>
</dbReference>